<protein>
    <submittedName>
        <fullName evidence="1">C factor, cell signaling protein, putative</fullName>
    </submittedName>
</protein>
<reference evidence="1 2" key="1">
    <citation type="submission" date="2015-09" db="EMBL/GenBank/DDBJ databases">
        <title>Complete genome sequence of Defluviimonas alba cai42t isolated from an oilfield in Xinjiang.</title>
        <authorList>
            <person name="Geng S."/>
            <person name="Pan X."/>
            <person name="Wu X."/>
        </authorList>
    </citation>
    <scope>NUCLEOTIDE SEQUENCE [LARGE SCALE GENOMIC DNA]</scope>
    <source>
        <strain evidence="2">cai42</strain>
    </source>
</reference>
<name>A0A161GLK4_9RHOB</name>
<dbReference type="STRING" id="1335048.AKL17_0714"/>
<proteinExistence type="predicted"/>
<dbReference type="PRINTS" id="PR00081">
    <property type="entry name" value="GDHRDH"/>
</dbReference>
<dbReference type="InterPro" id="IPR036291">
    <property type="entry name" value="NAD(P)-bd_dom_sf"/>
</dbReference>
<sequence length="213" mass="21934">MRSLVIGASGGIGAALAKSLATRGEVVSLSRSLNGFEITDEASVAEHLGAQSGTFDLIFTATGALGTPEKALRSLTAGELLSQMALNALGPALALKHALRLMPRDRRCVFAALSARVGSIGDNALGGWHSYRASKAALNQLLHGAAIEIARSHPQAIVAALHPGTVATPFTEGYGHDKRSPARAAADLLAVLDGLTPAQSGGFFDYSGARVPW</sequence>
<dbReference type="RefSeq" id="WP_066809784.1">
    <property type="nucleotide sequence ID" value="NZ_CP012661.1"/>
</dbReference>
<dbReference type="Gene3D" id="3.40.50.720">
    <property type="entry name" value="NAD(P)-binding Rossmann-like Domain"/>
    <property type="match status" value="1"/>
</dbReference>
<dbReference type="InterPro" id="IPR051468">
    <property type="entry name" value="Fungal_SecMetab_SDRs"/>
</dbReference>
<dbReference type="GO" id="GO:0005737">
    <property type="term" value="C:cytoplasm"/>
    <property type="evidence" value="ECO:0007669"/>
    <property type="project" value="TreeGrafter"/>
</dbReference>
<dbReference type="Proteomes" id="UP000076128">
    <property type="component" value="Chromosome"/>
</dbReference>
<dbReference type="PANTHER" id="PTHR43544">
    <property type="entry name" value="SHORT-CHAIN DEHYDROGENASE/REDUCTASE"/>
    <property type="match status" value="1"/>
</dbReference>
<dbReference type="EMBL" id="CP012661">
    <property type="protein sequence ID" value="AMY67973.1"/>
    <property type="molecule type" value="Genomic_DNA"/>
</dbReference>
<dbReference type="PANTHER" id="PTHR43544:SF12">
    <property type="entry name" value="NAD(P)-BINDING ROSSMANN-FOLD SUPERFAMILY PROTEIN"/>
    <property type="match status" value="1"/>
</dbReference>
<dbReference type="KEGG" id="daa:AKL17_0714"/>
<dbReference type="SUPFAM" id="SSF51735">
    <property type="entry name" value="NAD(P)-binding Rossmann-fold domains"/>
    <property type="match status" value="1"/>
</dbReference>
<organism evidence="1 2">
    <name type="scientific">Frigidibacter mobilis</name>
    <dbReference type="NCBI Taxonomy" id="1335048"/>
    <lineage>
        <taxon>Bacteria</taxon>
        <taxon>Pseudomonadati</taxon>
        <taxon>Pseudomonadota</taxon>
        <taxon>Alphaproteobacteria</taxon>
        <taxon>Rhodobacterales</taxon>
        <taxon>Paracoccaceae</taxon>
        <taxon>Frigidibacter</taxon>
    </lineage>
</organism>
<dbReference type="PATRIC" id="fig|1335048.3.peg.739"/>
<keyword evidence="2" id="KW-1185">Reference proteome</keyword>
<evidence type="ECO:0000313" key="2">
    <source>
        <dbReference type="Proteomes" id="UP000076128"/>
    </source>
</evidence>
<dbReference type="Pfam" id="PF13561">
    <property type="entry name" value="adh_short_C2"/>
    <property type="match status" value="1"/>
</dbReference>
<dbReference type="OrthoDB" id="9785826at2"/>
<dbReference type="GO" id="GO:0016491">
    <property type="term" value="F:oxidoreductase activity"/>
    <property type="evidence" value="ECO:0007669"/>
    <property type="project" value="TreeGrafter"/>
</dbReference>
<dbReference type="InterPro" id="IPR002347">
    <property type="entry name" value="SDR_fam"/>
</dbReference>
<dbReference type="AlphaFoldDB" id="A0A161GLK4"/>
<gene>
    <name evidence="1" type="ORF">AKL17_0714</name>
</gene>
<evidence type="ECO:0000313" key="1">
    <source>
        <dbReference type="EMBL" id="AMY67973.1"/>
    </source>
</evidence>
<accession>A0A161GLK4</accession>